<dbReference type="GO" id="GO:0005886">
    <property type="term" value="C:plasma membrane"/>
    <property type="evidence" value="ECO:0007669"/>
    <property type="project" value="UniProtKB-SubCell"/>
</dbReference>
<dbReference type="RefSeq" id="WP_050058923.1">
    <property type="nucleotide sequence ID" value="NZ_JACHEK010000004.1"/>
</dbReference>
<evidence type="ECO:0000256" key="4">
    <source>
        <dbReference type="ARBA" id="ARBA00022475"/>
    </source>
</evidence>
<evidence type="ECO:0000256" key="1">
    <source>
        <dbReference type="ARBA" id="ARBA00004651"/>
    </source>
</evidence>
<keyword evidence="4" id="KW-1003">Cell membrane</keyword>
<keyword evidence="3" id="KW-0813">Transport</keyword>
<feature type="transmembrane region" description="Helical" evidence="12">
    <location>
        <begin position="314"/>
        <end position="335"/>
    </location>
</feature>
<dbReference type="NCBIfam" id="TIGR00203">
    <property type="entry name" value="cydB"/>
    <property type="match status" value="1"/>
</dbReference>
<feature type="transmembrane region" description="Helical" evidence="12">
    <location>
        <begin position="237"/>
        <end position="258"/>
    </location>
</feature>
<feature type="transmembrane region" description="Helical" evidence="12">
    <location>
        <begin position="6"/>
        <end position="33"/>
    </location>
</feature>
<feature type="transmembrane region" description="Helical" evidence="12">
    <location>
        <begin position="54"/>
        <end position="74"/>
    </location>
</feature>
<feature type="transmembrane region" description="Helical" evidence="12">
    <location>
        <begin position="112"/>
        <end position="132"/>
    </location>
</feature>
<keyword evidence="8" id="KW-0249">Electron transport</keyword>
<dbReference type="EMBL" id="JACHEK010000004">
    <property type="protein sequence ID" value="MBB6144456.1"/>
    <property type="molecule type" value="Genomic_DNA"/>
</dbReference>
<evidence type="ECO:0000256" key="3">
    <source>
        <dbReference type="ARBA" id="ARBA00022448"/>
    </source>
</evidence>
<evidence type="ECO:0000256" key="10">
    <source>
        <dbReference type="ARBA" id="ARBA00023004"/>
    </source>
</evidence>
<dbReference type="OrthoDB" id="9776710at2"/>
<dbReference type="EC" id="1.10.3.-" evidence="13"/>
<comment type="similarity">
    <text evidence="2">Belongs to the cytochrome ubiquinol oxidase subunit 2 family.</text>
</comment>
<dbReference type="GO" id="GO:0070069">
    <property type="term" value="C:cytochrome complex"/>
    <property type="evidence" value="ECO:0007669"/>
    <property type="project" value="TreeGrafter"/>
</dbReference>
<evidence type="ECO:0000256" key="7">
    <source>
        <dbReference type="ARBA" id="ARBA00022723"/>
    </source>
</evidence>
<evidence type="ECO:0000256" key="6">
    <source>
        <dbReference type="ARBA" id="ARBA00022692"/>
    </source>
</evidence>
<evidence type="ECO:0000256" key="2">
    <source>
        <dbReference type="ARBA" id="ARBA00007543"/>
    </source>
</evidence>
<evidence type="ECO:0000256" key="5">
    <source>
        <dbReference type="ARBA" id="ARBA00022617"/>
    </source>
</evidence>
<dbReference type="GO" id="GO:0019646">
    <property type="term" value="P:aerobic electron transport chain"/>
    <property type="evidence" value="ECO:0007669"/>
    <property type="project" value="TreeGrafter"/>
</dbReference>
<dbReference type="Pfam" id="PF02322">
    <property type="entry name" value="Cyt_bd_oxida_II"/>
    <property type="match status" value="1"/>
</dbReference>
<sequence>MGTLWFWIVALMLAAYIVLDGFDLGVGAIYLFVARNESERVQTLRSIGPVWDGNEVWLLAAGGTLFFAFPLLYASAFSGFYLPLMMVLWLLILRGISVELRGHSDDPLWRTFFDGLFSFSSILLIVFFGAALGNVVRGVPIGPDDYFFLPLWTNWRTGPNPGILDWYTILGSILALAALSLHGALYLALKTEGHLERRALYFSRRIWIASVALTAIGIPATVFARPASLDNYRGHPIAFLVPLAVIACVITMRLTMAIKSRLPSFLASCGYLLAMLVGAATGLFPVLLPAVGTRGRDLTVARAIAGPHTLRVGLAWWSIGVCLALLYFGIVYWLFRGKVPTDAEGYGH</sequence>
<keyword evidence="10" id="KW-0408">Iron</keyword>
<accession>A0A841JT05</accession>
<gene>
    <name evidence="13" type="ORF">HNQ77_002408</name>
</gene>
<name>A0A841JT05_9BACT</name>
<keyword evidence="7" id="KW-0479">Metal-binding</keyword>
<keyword evidence="5" id="KW-0349">Heme</keyword>
<feature type="transmembrane region" description="Helical" evidence="12">
    <location>
        <begin position="80"/>
        <end position="100"/>
    </location>
</feature>
<protein>
    <submittedName>
        <fullName evidence="13">Cytochrome d ubiquinol oxidase subunit II</fullName>
        <ecNumber evidence="13">1.10.3.-</ecNumber>
    </submittedName>
</protein>
<reference evidence="13 14" key="1">
    <citation type="submission" date="2020-08" db="EMBL/GenBank/DDBJ databases">
        <title>Genomic Encyclopedia of Type Strains, Phase IV (KMG-IV): sequencing the most valuable type-strain genomes for metagenomic binning, comparative biology and taxonomic classification.</title>
        <authorList>
            <person name="Goeker M."/>
        </authorList>
    </citation>
    <scope>NUCLEOTIDE SEQUENCE [LARGE SCALE GENOMIC DNA]</scope>
    <source>
        <strain evidence="13 14">DSM 103733</strain>
    </source>
</reference>
<dbReference type="GO" id="GO:0009055">
    <property type="term" value="F:electron transfer activity"/>
    <property type="evidence" value="ECO:0007669"/>
    <property type="project" value="TreeGrafter"/>
</dbReference>
<proteinExistence type="inferred from homology"/>
<keyword evidence="14" id="KW-1185">Reference proteome</keyword>
<evidence type="ECO:0000256" key="8">
    <source>
        <dbReference type="ARBA" id="ARBA00022982"/>
    </source>
</evidence>
<dbReference type="Proteomes" id="UP000538666">
    <property type="component" value="Unassembled WGS sequence"/>
</dbReference>
<feature type="transmembrane region" description="Helical" evidence="12">
    <location>
        <begin position="265"/>
        <end position="288"/>
    </location>
</feature>
<keyword evidence="9 12" id="KW-1133">Transmembrane helix</keyword>
<dbReference type="InterPro" id="IPR003317">
    <property type="entry name" value="Cyt-d_oxidase_su2"/>
</dbReference>
<evidence type="ECO:0000256" key="9">
    <source>
        <dbReference type="ARBA" id="ARBA00022989"/>
    </source>
</evidence>
<evidence type="ECO:0000313" key="14">
    <source>
        <dbReference type="Proteomes" id="UP000538666"/>
    </source>
</evidence>
<comment type="caution">
    <text evidence="13">The sequence shown here is derived from an EMBL/GenBank/DDBJ whole genome shotgun (WGS) entry which is preliminary data.</text>
</comment>
<dbReference type="GO" id="GO:0016682">
    <property type="term" value="F:oxidoreductase activity, acting on diphenols and related substances as donors, oxygen as acceptor"/>
    <property type="evidence" value="ECO:0007669"/>
    <property type="project" value="TreeGrafter"/>
</dbReference>
<organism evidence="13 14">
    <name type="scientific">Silvibacterium bohemicum</name>
    <dbReference type="NCBI Taxonomy" id="1577686"/>
    <lineage>
        <taxon>Bacteria</taxon>
        <taxon>Pseudomonadati</taxon>
        <taxon>Acidobacteriota</taxon>
        <taxon>Terriglobia</taxon>
        <taxon>Terriglobales</taxon>
        <taxon>Acidobacteriaceae</taxon>
        <taxon>Silvibacterium</taxon>
    </lineage>
</organism>
<comment type="subcellular location">
    <subcellularLocation>
        <location evidence="1">Cell membrane</location>
        <topology evidence="1">Multi-pass membrane protein</topology>
    </subcellularLocation>
</comment>
<feature type="transmembrane region" description="Helical" evidence="12">
    <location>
        <begin position="206"/>
        <end position="225"/>
    </location>
</feature>
<evidence type="ECO:0000313" key="13">
    <source>
        <dbReference type="EMBL" id="MBB6144456.1"/>
    </source>
</evidence>
<evidence type="ECO:0000256" key="12">
    <source>
        <dbReference type="SAM" id="Phobius"/>
    </source>
</evidence>
<dbReference type="PIRSF" id="PIRSF000267">
    <property type="entry name" value="Cyt_oxidse_sub2"/>
    <property type="match status" value="1"/>
</dbReference>
<keyword evidence="11 12" id="KW-0472">Membrane</keyword>
<dbReference type="PANTHER" id="PTHR43141:SF5">
    <property type="entry name" value="CYTOCHROME BD-I UBIQUINOL OXIDASE SUBUNIT 2"/>
    <property type="match status" value="1"/>
</dbReference>
<keyword evidence="13" id="KW-0560">Oxidoreductase</keyword>
<keyword evidence="6 12" id="KW-0812">Transmembrane</keyword>
<dbReference type="PANTHER" id="PTHR43141">
    <property type="entry name" value="CYTOCHROME BD2 SUBUNIT II"/>
    <property type="match status" value="1"/>
</dbReference>
<feature type="transmembrane region" description="Helical" evidence="12">
    <location>
        <begin position="166"/>
        <end position="185"/>
    </location>
</feature>
<dbReference type="AlphaFoldDB" id="A0A841JT05"/>
<dbReference type="GO" id="GO:0046872">
    <property type="term" value="F:metal ion binding"/>
    <property type="evidence" value="ECO:0007669"/>
    <property type="project" value="UniProtKB-KW"/>
</dbReference>
<evidence type="ECO:0000256" key="11">
    <source>
        <dbReference type="ARBA" id="ARBA00023136"/>
    </source>
</evidence>